<dbReference type="EMBL" id="RJMT01000005">
    <property type="protein sequence ID" value="RSI31297.1"/>
    <property type="molecule type" value="Genomic_DNA"/>
</dbReference>
<sequence>MILRNDDTSTSSISFLFFLIEKLKSSRYKDKKKSSQLAEMICLAKIN</sequence>
<name>A0AB74DL25_STRSA</name>
<organism evidence="1 2">
    <name type="scientific">Streptococcus sanguinis</name>
    <dbReference type="NCBI Taxonomy" id="1305"/>
    <lineage>
        <taxon>Bacteria</taxon>
        <taxon>Bacillati</taxon>
        <taxon>Bacillota</taxon>
        <taxon>Bacilli</taxon>
        <taxon>Lactobacillales</taxon>
        <taxon>Streptococcaceae</taxon>
        <taxon>Streptococcus</taxon>
    </lineage>
</organism>
<dbReference type="AlphaFoldDB" id="A0AB74DL25"/>
<evidence type="ECO:0000313" key="2">
    <source>
        <dbReference type="Proteomes" id="UP000273966"/>
    </source>
</evidence>
<accession>A0AB74DL25</accession>
<reference evidence="1 2" key="1">
    <citation type="submission" date="2018-11" db="EMBL/GenBank/DDBJ databases">
        <title>Species Designations Belie Phenotypic and Genotypic Heterogeneity in Oral Streptococci.</title>
        <authorList>
            <person name="Velsko I."/>
        </authorList>
    </citation>
    <scope>NUCLEOTIDE SEQUENCE [LARGE SCALE GENOMIC DNA]</scope>
    <source>
        <strain evidence="1 2">BCC16</strain>
    </source>
</reference>
<comment type="caution">
    <text evidence="1">The sequence shown here is derived from an EMBL/GenBank/DDBJ whole genome shotgun (WGS) entry which is preliminary data.</text>
</comment>
<dbReference type="Proteomes" id="UP000273966">
    <property type="component" value="Unassembled WGS sequence"/>
</dbReference>
<proteinExistence type="predicted"/>
<evidence type="ECO:0000313" key="1">
    <source>
        <dbReference type="EMBL" id="RSI31297.1"/>
    </source>
</evidence>
<protein>
    <submittedName>
        <fullName evidence="1">Uncharacterized protein</fullName>
    </submittedName>
</protein>
<gene>
    <name evidence="1" type="ORF">D8879_05935</name>
</gene>